<organism evidence="2 3">
    <name type="scientific">Bacillus chungangensis</name>
    <dbReference type="NCBI Taxonomy" id="587633"/>
    <lineage>
        <taxon>Bacteria</taxon>
        <taxon>Bacillati</taxon>
        <taxon>Bacillota</taxon>
        <taxon>Bacilli</taxon>
        <taxon>Bacillales</taxon>
        <taxon>Bacillaceae</taxon>
        <taxon>Bacillus</taxon>
    </lineage>
</organism>
<evidence type="ECO:0000313" key="3">
    <source>
        <dbReference type="Proteomes" id="UP001223586"/>
    </source>
</evidence>
<sequence length="120" mass="13975">MKITFLQFLLLSFASFRLTRLVVFDKITEFLRRPFFDEVLEKNEDGEEEVYLLPKKNGLKGWIGELLSCYWCTGIWIAACLFLCWLWIPFYSMPVILILAIAGGGALLETAIQHWLSDDY</sequence>
<dbReference type="Pfam" id="PF07098">
    <property type="entry name" value="DUF1360"/>
    <property type="match status" value="1"/>
</dbReference>
<proteinExistence type="predicted"/>
<name>A0ABT9WN45_9BACI</name>
<comment type="caution">
    <text evidence="2">The sequence shown here is derived from an EMBL/GenBank/DDBJ whole genome shotgun (WGS) entry which is preliminary data.</text>
</comment>
<keyword evidence="1" id="KW-0472">Membrane</keyword>
<accession>A0ABT9WN45</accession>
<evidence type="ECO:0000313" key="2">
    <source>
        <dbReference type="EMBL" id="MDQ0174616.1"/>
    </source>
</evidence>
<dbReference type="Proteomes" id="UP001223586">
    <property type="component" value="Unassembled WGS sequence"/>
</dbReference>
<protein>
    <recommendedName>
        <fullName evidence="4">Sporulation protein</fullName>
    </recommendedName>
</protein>
<keyword evidence="1" id="KW-0812">Transmembrane</keyword>
<dbReference type="InterPro" id="IPR010773">
    <property type="entry name" value="Mycophage_PG1_Gp7"/>
</dbReference>
<gene>
    <name evidence="2" type="ORF">J2S08_000449</name>
</gene>
<evidence type="ECO:0008006" key="4">
    <source>
        <dbReference type="Google" id="ProtNLM"/>
    </source>
</evidence>
<feature type="transmembrane region" description="Helical" evidence="1">
    <location>
        <begin position="62"/>
        <end position="88"/>
    </location>
</feature>
<dbReference type="RefSeq" id="WP_307226240.1">
    <property type="nucleotide sequence ID" value="NZ_JAUSTT010000002.1"/>
</dbReference>
<keyword evidence="3" id="KW-1185">Reference proteome</keyword>
<reference evidence="2 3" key="1">
    <citation type="submission" date="2023-07" db="EMBL/GenBank/DDBJ databases">
        <title>Genomic Encyclopedia of Type Strains, Phase IV (KMG-IV): sequencing the most valuable type-strain genomes for metagenomic binning, comparative biology and taxonomic classification.</title>
        <authorList>
            <person name="Goeker M."/>
        </authorList>
    </citation>
    <scope>NUCLEOTIDE SEQUENCE [LARGE SCALE GENOMIC DNA]</scope>
    <source>
        <strain evidence="2 3">DSM 23837</strain>
    </source>
</reference>
<evidence type="ECO:0000256" key="1">
    <source>
        <dbReference type="SAM" id="Phobius"/>
    </source>
</evidence>
<keyword evidence="1" id="KW-1133">Transmembrane helix</keyword>
<dbReference type="EMBL" id="JAUSTT010000002">
    <property type="protein sequence ID" value="MDQ0174616.1"/>
    <property type="molecule type" value="Genomic_DNA"/>
</dbReference>
<feature type="transmembrane region" description="Helical" evidence="1">
    <location>
        <begin position="95"/>
        <end position="116"/>
    </location>
</feature>